<organism evidence="2 3">
    <name type="scientific">Hyphococcus aureus</name>
    <dbReference type="NCBI Taxonomy" id="2666033"/>
    <lineage>
        <taxon>Bacteria</taxon>
        <taxon>Pseudomonadati</taxon>
        <taxon>Pseudomonadota</taxon>
        <taxon>Alphaproteobacteria</taxon>
        <taxon>Parvularculales</taxon>
        <taxon>Parvularculaceae</taxon>
        <taxon>Hyphococcus</taxon>
    </lineage>
</organism>
<dbReference type="PROSITE" id="PS50887">
    <property type="entry name" value="GGDEF"/>
    <property type="match status" value="1"/>
</dbReference>
<accession>A0ABW1KYA9</accession>
<dbReference type="EMBL" id="JBHPON010000002">
    <property type="protein sequence ID" value="MFC6036884.1"/>
    <property type="molecule type" value="Genomic_DNA"/>
</dbReference>
<reference evidence="2 3" key="1">
    <citation type="submission" date="2024-09" db="EMBL/GenBank/DDBJ databases">
        <authorList>
            <person name="Zhang Z.-H."/>
        </authorList>
    </citation>
    <scope>NUCLEOTIDE SEQUENCE [LARGE SCALE GENOMIC DNA]</scope>
    <source>
        <strain evidence="2 3">HHTR114</strain>
    </source>
</reference>
<dbReference type="Pfam" id="PF00990">
    <property type="entry name" value="GGDEF"/>
    <property type="match status" value="1"/>
</dbReference>
<proteinExistence type="predicted"/>
<name>A0ABW1KYA9_9PROT</name>
<dbReference type="InterPro" id="IPR000160">
    <property type="entry name" value="GGDEF_dom"/>
</dbReference>
<dbReference type="RefSeq" id="WP_379881867.1">
    <property type="nucleotide sequence ID" value="NZ_JBHPON010000002.1"/>
</dbReference>
<evidence type="ECO:0000313" key="3">
    <source>
        <dbReference type="Proteomes" id="UP001596116"/>
    </source>
</evidence>
<protein>
    <submittedName>
        <fullName evidence="2">GGDEF domain-containing protein</fullName>
    </submittedName>
</protein>
<keyword evidence="3" id="KW-1185">Reference proteome</keyword>
<sequence length="451" mass="48731">MQEDIGASPKARIVYVGDGDEGRAALTVAFEDAGYALVSHEDASRADADIGLIDLRGRHVSSRKAQSIAGLLRKSSPESSILIIIDPYIDETARRALRRHGELVVMLTKPDGLIERCRQVLRLRNIAEEAGERLKSLASLNRLNDFPPISAPAGALRVLIAGEAGPVALAALNALKPVTEQCICVFSAGQALRAAESMQFDAAIFLPKRDSDPLMSLSRSLRRHPKHANMPIIFPLHDPDEAADYAIRGASDFMLTGHIPADLSPKTQLAARRARLLKSMRKFLQACEGDGVRDAGSGAFTATFLAEHGARLCARADQSGRGLSMIALRIETESKEHGEAEPGRRALHQAARLINRVTRAEDMVTRIATDTFLVIMPSTTERDAGKAALRIQGVLENTVFRSAGDDLLYGVNVSAVPCKRPEGLCIEECVALALAMLRENAEIAFNGAPRL</sequence>
<dbReference type="SUPFAM" id="SSF55073">
    <property type="entry name" value="Nucleotide cyclase"/>
    <property type="match status" value="1"/>
</dbReference>
<evidence type="ECO:0000313" key="2">
    <source>
        <dbReference type="EMBL" id="MFC6036884.1"/>
    </source>
</evidence>
<evidence type="ECO:0000259" key="1">
    <source>
        <dbReference type="PROSITE" id="PS50887"/>
    </source>
</evidence>
<dbReference type="Gene3D" id="3.30.70.270">
    <property type="match status" value="1"/>
</dbReference>
<gene>
    <name evidence="2" type="ORF">ACFMB1_15100</name>
</gene>
<dbReference type="Proteomes" id="UP001596116">
    <property type="component" value="Unassembled WGS sequence"/>
</dbReference>
<dbReference type="InterPro" id="IPR029787">
    <property type="entry name" value="Nucleotide_cyclase"/>
</dbReference>
<feature type="domain" description="GGDEF" evidence="1">
    <location>
        <begin position="321"/>
        <end position="451"/>
    </location>
</feature>
<comment type="caution">
    <text evidence="2">The sequence shown here is derived from an EMBL/GenBank/DDBJ whole genome shotgun (WGS) entry which is preliminary data.</text>
</comment>
<dbReference type="InterPro" id="IPR043128">
    <property type="entry name" value="Rev_trsase/Diguanyl_cyclase"/>
</dbReference>